<dbReference type="GeneID" id="70243515"/>
<dbReference type="AlphaFoldDB" id="A0AAD4KL97"/>
<dbReference type="InterPro" id="IPR029058">
    <property type="entry name" value="AB_hydrolase_fold"/>
</dbReference>
<dbReference type="RefSeq" id="XP_046068720.1">
    <property type="nucleotide sequence ID" value="XM_046213228.1"/>
</dbReference>
<sequence length="481" mass="53225">MANPVLAALSSAVAFSYGILVMFYYWSLTVRSGIYFRKSTAAFRSELATARDRFWNLSKQSNSLYHRFLTLHDGFKFHYVTNVAPDDSRGATASKPLVILIHGFPDSWGIWRKVLDSTALRESCSLVAVDMPGYGGSDILKKYSATEVLDKFTEFIVALRERYGFDDPNNEKPREKVIIVAHDWGAVISNRLAAEAPQLADRFILTNGPLIGLVTSNIKSHDSSAVKMLKIFLHSPLRSRSMLGKALYTLRPVLRQVLLSGYIFALQLPLPFIRIQGTSGDFAWLRMVHLLANGTVDDYTVKDATESMATSLGPSAAECATETFDHETYPKGIIKQQFSEKFINMVSYYRHGTSVGRWNKSIETITALHSLGGGDDLGRRSSRAGVFDDGPKGALRAKATVVWALNDHALDQRLNLDGIGDYLVHNSQVISLPRSGHFTPIERESGVALQKIVEWAVAGEKEDVNSVVQAVYPGASVTLRT</sequence>
<dbReference type="InterPro" id="IPR000073">
    <property type="entry name" value="AB_hydrolase_1"/>
</dbReference>
<dbReference type="PANTHER" id="PTHR43329">
    <property type="entry name" value="EPOXIDE HYDROLASE"/>
    <property type="match status" value="1"/>
</dbReference>
<evidence type="ECO:0000256" key="1">
    <source>
        <dbReference type="SAM" id="Phobius"/>
    </source>
</evidence>
<name>A0AAD4KL97_9EURO</name>
<dbReference type="EMBL" id="JAJTJA010000010">
    <property type="protein sequence ID" value="KAH8692847.1"/>
    <property type="molecule type" value="Genomic_DNA"/>
</dbReference>
<keyword evidence="1" id="KW-0472">Membrane</keyword>
<comment type="caution">
    <text evidence="3">The sequence shown here is derived from an EMBL/GenBank/DDBJ whole genome shotgun (WGS) entry which is preliminary data.</text>
</comment>
<keyword evidence="1" id="KW-0812">Transmembrane</keyword>
<evidence type="ECO:0000313" key="4">
    <source>
        <dbReference type="Proteomes" id="UP001201262"/>
    </source>
</evidence>
<dbReference type="Proteomes" id="UP001201262">
    <property type="component" value="Unassembled WGS sequence"/>
</dbReference>
<evidence type="ECO:0000259" key="2">
    <source>
        <dbReference type="Pfam" id="PF00561"/>
    </source>
</evidence>
<feature type="domain" description="AB hydrolase-1" evidence="2">
    <location>
        <begin position="96"/>
        <end position="208"/>
    </location>
</feature>
<protein>
    <submittedName>
        <fullName evidence="3">Alpha/beta hydrolase</fullName>
    </submittedName>
</protein>
<keyword evidence="4" id="KW-1185">Reference proteome</keyword>
<organism evidence="3 4">
    <name type="scientific">Talaromyces proteolyticus</name>
    <dbReference type="NCBI Taxonomy" id="1131652"/>
    <lineage>
        <taxon>Eukaryota</taxon>
        <taxon>Fungi</taxon>
        <taxon>Dikarya</taxon>
        <taxon>Ascomycota</taxon>
        <taxon>Pezizomycotina</taxon>
        <taxon>Eurotiomycetes</taxon>
        <taxon>Eurotiomycetidae</taxon>
        <taxon>Eurotiales</taxon>
        <taxon>Trichocomaceae</taxon>
        <taxon>Talaromyces</taxon>
        <taxon>Talaromyces sect. Bacilispori</taxon>
    </lineage>
</organism>
<gene>
    <name evidence="3" type="ORF">BGW36DRAFT_346882</name>
</gene>
<keyword evidence="3" id="KW-0378">Hydrolase</keyword>
<feature type="transmembrane region" description="Helical" evidence="1">
    <location>
        <begin position="6"/>
        <end position="28"/>
    </location>
</feature>
<dbReference type="Pfam" id="PF00561">
    <property type="entry name" value="Abhydrolase_1"/>
    <property type="match status" value="1"/>
</dbReference>
<evidence type="ECO:0000313" key="3">
    <source>
        <dbReference type="EMBL" id="KAH8692847.1"/>
    </source>
</evidence>
<dbReference type="SUPFAM" id="SSF53474">
    <property type="entry name" value="alpha/beta-Hydrolases"/>
    <property type="match status" value="1"/>
</dbReference>
<proteinExistence type="predicted"/>
<keyword evidence="1" id="KW-1133">Transmembrane helix</keyword>
<reference evidence="3" key="1">
    <citation type="submission" date="2021-12" db="EMBL/GenBank/DDBJ databases">
        <title>Convergent genome expansion in fungi linked to evolution of root-endophyte symbiosis.</title>
        <authorList>
            <consortium name="DOE Joint Genome Institute"/>
            <person name="Ke Y.-H."/>
            <person name="Bonito G."/>
            <person name="Liao H.-L."/>
            <person name="Looney B."/>
            <person name="Rojas-Flechas A."/>
            <person name="Nash J."/>
            <person name="Hameed K."/>
            <person name="Schadt C."/>
            <person name="Martin F."/>
            <person name="Crous P.W."/>
            <person name="Miettinen O."/>
            <person name="Magnuson J.K."/>
            <person name="Labbe J."/>
            <person name="Jacobson D."/>
            <person name="Doktycz M.J."/>
            <person name="Veneault-Fourrey C."/>
            <person name="Kuo A."/>
            <person name="Mondo S."/>
            <person name="Calhoun S."/>
            <person name="Riley R."/>
            <person name="Ohm R."/>
            <person name="LaButti K."/>
            <person name="Andreopoulos B."/>
            <person name="Pangilinan J."/>
            <person name="Nolan M."/>
            <person name="Tritt A."/>
            <person name="Clum A."/>
            <person name="Lipzen A."/>
            <person name="Daum C."/>
            <person name="Barry K."/>
            <person name="Grigoriev I.V."/>
            <person name="Vilgalys R."/>
        </authorList>
    </citation>
    <scope>NUCLEOTIDE SEQUENCE</scope>
    <source>
        <strain evidence="3">PMI_201</strain>
    </source>
</reference>
<dbReference type="GO" id="GO:0016787">
    <property type="term" value="F:hydrolase activity"/>
    <property type="evidence" value="ECO:0007669"/>
    <property type="project" value="UniProtKB-KW"/>
</dbReference>
<accession>A0AAD4KL97</accession>
<dbReference type="Gene3D" id="3.40.50.1820">
    <property type="entry name" value="alpha/beta hydrolase"/>
    <property type="match status" value="1"/>
</dbReference>